<protein>
    <submittedName>
        <fullName evidence="2">Uncharacterized protein</fullName>
    </submittedName>
</protein>
<dbReference type="Proteomes" id="UP000009131">
    <property type="component" value="Unassembled WGS sequence"/>
</dbReference>
<organism evidence="2 3">
    <name type="scientific">Mixia osmundae (strain CBS 9802 / IAM 14324 / JCM 22182 / KY 12970)</name>
    <dbReference type="NCBI Taxonomy" id="764103"/>
    <lineage>
        <taxon>Eukaryota</taxon>
        <taxon>Fungi</taxon>
        <taxon>Dikarya</taxon>
        <taxon>Basidiomycota</taxon>
        <taxon>Pucciniomycotina</taxon>
        <taxon>Mixiomycetes</taxon>
        <taxon>Mixiales</taxon>
        <taxon>Mixiaceae</taxon>
        <taxon>Mixia</taxon>
    </lineage>
</organism>
<feature type="region of interest" description="Disordered" evidence="1">
    <location>
        <begin position="124"/>
        <end position="208"/>
    </location>
</feature>
<feature type="compositionally biased region" description="Low complexity" evidence="1">
    <location>
        <begin position="47"/>
        <end position="60"/>
    </location>
</feature>
<feature type="compositionally biased region" description="Polar residues" evidence="1">
    <location>
        <begin position="124"/>
        <end position="134"/>
    </location>
</feature>
<dbReference type="InParanoid" id="G7E294"/>
<dbReference type="EMBL" id="BABT02000110">
    <property type="protein sequence ID" value="GAA96954.1"/>
    <property type="molecule type" value="Genomic_DNA"/>
</dbReference>
<dbReference type="HOGENOM" id="CLU_930939_0_0_1"/>
<accession>G7E294</accession>
<feature type="region of interest" description="Disordered" evidence="1">
    <location>
        <begin position="32"/>
        <end position="63"/>
    </location>
</feature>
<evidence type="ECO:0000313" key="2">
    <source>
        <dbReference type="EMBL" id="GAA96954.1"/>
    </source>
</evidence>
<name>G7E294_MIXOS</name>
<gene>
    <name evidence="2" type="primary">Mo03628</name>
    <name evidence="2" type="ORF">E5Q_03628</name>
</gene>
<reference evidence="2 3" key="2">
    <citation type="journal article" date="2012" name="Open Biol.">
        <title>Characteristics of nucleosomes and linker DNA regions on the genome of the basidiomycete Mixia osmundae revealed by mono- and dinucleosome mapping.</title>
        <authorList>
            <person name="Nishida H."/>
            <person name="Kondo S."/>
            <person name="Matsumoto T."/>
            <person name="Suzuki Y."/>
            <person name="Yoshikawa H."/>
            <person name="Taylor T.D."/>
            <person name="Sugiyama J."/>
        </authorList>
    </citation>
    <scope>NUCLEOTIDE SEQUENCE [LARGE SCALE GENOMIC DNA]</scope>
    <source>
        <strain evidence="3">CBS 9802 / IAM 14324 / JCM 22182 / KY 12970</strain>
    </source>
</reference>
<reference evidence="2 3" key="1">
    <citation type="journal article" date="2011" name="J. Gen. Appl. Microbiol.">
        <title>Draft genome sequencing of the enigmatic basidiomycete Mixia osmundae.</title>
        <authorList>
            <person name="Nishida H."/>
            <person name="Nagatsuka Y."/>
            <person name="Sugiyama J."/>
        </authorList>
    </citation>
    <scope>NUCLEOTIDE SEQUENCE [LARGE SCALE GENOMIC DNA]</scope>
    <source>
        <strain evidence="3">CBS 9802 / IAM 14324 / JCM 22182 / KY 12970</strain>
    </source>
</reference>
<dbReference type="RefSeq" id="XP_014565397.1">
    <property type="nucleotide sequence ID" value="XM_014709911.1"/>
</dbReference>
<proteinExistence type="predicted"/>
<evidence type="ECO:0000313" key="3">
    <source>
        <dbReference type="Proteomes" id="UP000009131"/>
    </source>
</evidence>
<sequence>MPKLESAADVLCLSEPDSLLDHIISVAMLSVPSQTSSSRPRRACEQSPSSRSPPSSSLSLHNEVRDRLQLKMNNELKQMSSCTGGVGVGQLIQSWLGRDNKLATRPKSVVSALLTAPAPRPASLTSLASVQQPSRGPAQSDDNSGAVSARVPVGKQASPVKSVKATRPDRLAAKDPARLASKTSPQPAASVSSSDGDADDDAPLTPQDRALARAVEAYSDGQSGSARQLARVLKQQVLAASKDSVGKSRALQDAGVVQDEIKKRYRIAASYIGQGLQAGMSSFGSQQIRTLADAVRAAA</sequence>
<keyword evidence="3" id="KW-1185">Reference proteome</keyword>
<evidence type="ECO:0000256" key="1">
    <source>
        <dbReference type="SAM" id="MobiDB-lite"/>
    </source>
</evidence>
<dbReference type="AlphaFoldDB" id="G7E294"/>
<comment type="caution">
    <text evidence="2">The sequence shown here is derived from an EMBL/GenBank/DDBJ whole genome shotgun (WGS) entry which is preliminary data.</text>
</comment>
<feature type="compositionally biased region" description="Basic and acidic residues" evidence="1">
    <location>
        <begin position="166"/>
        <end position="177"/>
    </location>
</feature>